<name>A0ABP7FXG6_9ACTN</name>
<dbReference type="Gene3D" id="3.40.109.10">
    <property type="entry name" value="NADH Oxidase"/>
    <property type="match status" value="1"/>
</dbReference>
<evidence type="ECO:0000313" key="11">
    <source>
        <dbReference type="EMBL" id="GAA3750957.1"/>
    </source>
</evidence>
<keyword evidence="12" id="KW-1185">Reference proteome</keyword>
<evidence type="ECO:0000259" key="10">
    <source>
        <dbReference type="Pfam" id="PF01996"/>
    </source>
</evidence>
<reference evidence="12" key="1">
    <citation type="journal article" date="2019" name="Int. J. Syst. Evol. Microbiol.">
        <title>The Global Catalogue of Microorganisms (GCM) 10K type strain sequencing project: providing services to taxonomists for standard genome sequencing and annotation.</title>
        <authorList>
            <consortium name="The Broad Institute Genomics Platform"/>
            <consortium name="The Broad Institute Genome Sequencing Center for Infectious Disease"/>
            <person name="Wu L."/>
            <person name="Ma J."/>
        </authorList>
    </citation>
    <scope>NUCLEOTIDE SEQUENCE [LARGE SCALE GENOMIC DNA]</scope>
    <source>
        <strain evidence="12">JCM 17137</strain>
    </source>
</reference>
<dbReference type="GO" id="GO:0016874">
    <property type="term" value="F:ligase activity"/>
    <property type="evidence" value="ECO:0007669"/>
    <property type="project" value="UniProtKB-KW"/>
</dbReference>
<evidence type="ECO:0000313" key="12">
    <source>
        <dbReference type="Proteomes" id="UP001500908"/>
    </source>
</evidence>
<keyword evidence="3" id="KW-0547">Nucleotide-binding</keyword>
<keyword evidence="5" id="KW-0630">Potassium</keyword>
<dbReference type="Pfam" id="PF00881">
    <property type="entry name" value="Nitroreductase"/>
    <property type="match status" value="1"/>
</dbReference>
<feature type="domain" description="Nitroreductase" evidence="9">
    <location>
        <begin position="227"/>
        <end position="385"/>
    </location>
</feature>
<dbReference type="Pfam" id="PF01996">
    <property type="entry name" value="F420_ligase"/>
    <property type="match status" value="1"/>
</dbReference>
<keyword evidence="7" id="KW-0464">Manganese</keyword>
<dbReference type="InterPro" id="IPR002847">
    <property type="entry name" value="F420-0_gamma-glut_ligase-dom"/>
</dbReference>
<dbReference type="Gene3D" id="3.30.1330.100">
    <property type="entry name" value="CofE-like"/>
    <property type="match status" value="2"/>
</dbReference>
<gene>
    <name evidence="11" type="ORF">GCM10022402_32590</name>
</gene>
<dbReference type="InterPro" id="IPR029479">
    <property type="entry name" value="Nitroreductase"/>
</dbReference>
<keyword evidence="2" id="KW-0479">Metal-binding</keyword>
<keyword evidence="6" id="KW-0342">GTP-binding</keyword>
<evidence type="ECO:0000256" key="2">
    <source>
        <dbReference type="ARBA" id="ARBA00022723"/>
    </source>
</evidence>
<evidence type="ECO:0000256" key="7">
    <source>
        <dbReference type="ARBA" id="ARBA00023211"/>
    </source>
</evidence>
<feature type="domain" description="Coenzyme F420:L-glutamate ligase-like" evidence="10">
    <location>
        <begin position="4"/>
        <end position="193"/>
    </location>
</feature>
<dbReference type="PANTHER" id="PTHR47917:SF1">
    <property type="entry name" value="COENZYME F420:L-GLUTAMATE LIGASE"/>
    <property type="match status" value="1"/>
</dbReference>
<dbReference type="Proteomes" id="UP001500908">
    <property type="component" value="Unassembled WGS sequence"/>
</dbReference>
<keyword evidence="8" id="KW-0511">Multifunctional enzyme</keyword>
<keyword evidence="4" id="KW-0460">Magnesium</keyword>
<evidence type="ECO:0000256" key="6">
    <source>
        <dbReference type="ARBA" id="ARBA00023134"/>
    </source>
</evidence>
<evidence type="ECO:0000256" key="1">
    <source>
        <dbReference type="ARBA" id="ARBA00022598"/>
    </source>
</evidence>
<dbReference type="InterPro" id="IPR008225">
    <property type="entry name" value="F420-0_g-glutamyl_ligase"/>
</dbReference>
<evidence type="ECO:0000256" key="4">
    <source>
        <dbReference type="ARBA" id="ARBA00022842"/>
    </source>
</evidence>
<dbReference type="InterPro" id="IPR000415">
    <property type="entry name" value="Nitroreductase-like"/>
</dbReference>
<evidence type="ECO:0000259" key="9">
    <source>
        <dbReference type="Pfam" id="PF00881"/>
    </source>
</evidence>
<organism evidence="11 12">
    <name type="scientific">Salinactinospora qingdaonensis</name>
    <dbReference type="NCBI Taxonomy" id="702744"/>
    <lineage>
        <taxon>Bacteria</taxon>
        <taxon>Bacillati</taxon>
        <taxon>Actinomycetota</taxon>
        <taxon>Actinomycetes</taxon>
        <taxon>Streptosporangiales</taxon>
        <taxon>Nocardiopsidaceae</taxon>
        <taxon>Salinactinospora</taxon>
    </lineage>
</organism>
<dbReference type="NCBIfam" id="TIGR01916">
    <property type="entry name" value="F420_cofE"/>
    <property type="match status" value="1"/>
</dbReference>
<proteinExistence type="predicted"/>
<accession>A0ABP7FXG6</accession>
<evidence type="ECO:0000256" key="8">
    <source>
        <dbReference type="ARBA" id="ARBA00023268"/>
    </source>
</evidence>
<keyword evidence="1 11" id="KW-0436">Ligase</keyword>
<dbReference type="NCBIfam" id="NF009810">
    <property type="entry name" value="PRK13294.1"/>
    <property type="match status" value="1"/>
</dbReference>
<dbReference type="SUPFAM" id="SSF55469">
    <property type="entry name" value="FMN-dependent nitroreductase-like"/>
    <property type="match status" value="1"/>
</dbReference>
<dbReference type="PANTHER" id="PTHR47917">
    <property type="match status" value="1"/>
</dbReference>
<evidence type="ECO:0000256" key="5">
    <source>
        <dbReference type="ARBA" id="ARBA00022958"/>
    </source>
</evidence>
<dbReference type="SUPFAM" id="SSF144010">
    <property type="entry name" value="CofE-like"/>
    <property type="match status" value="1"/>
</dbReference>
<comment type="caution">
    <text evidence="11">The sequence shown here is derived from an EMBL/GenBank/DDBJ whole genome shotgun (WGS) entry which is preliminary data.</text>
</comment>
<protein>
    <submittedName>
        <fullName evidence="11">Coenzyme F420-0:L-glutamate ligase</fullName>
    </submittedName>
</protein>
<sequence length="409" mass="42491">MTGIGEVQAGDDLAGLLARAARPRAGDIIVVSSKVVSKAEGRTRRMTREAAIDAETVRVVAQRGTTRIVQNRHGMVMAAAGVDASNVEAGHVLLLPEDPDASARRLRHGLREQAGVDVGVVITDTFGRPWRVGQTDIAIGVAGLDALEDLRGHTDTHGNVMEVTLSAIADEIAAAGELVKGKASGVPAAVVRGLEHRVTGEDGTGAAALIRSADADLFRYGSRDVVTAWRTTEEFTAAPVDPAVLRQAIAATLTAPTPHGPPPWRFVVVESAAARQHLLDELSLPAEATGAGDAAERADRDTLAGAPSIVVVCLAAGARSGSSEEPDPAALLSLGAAVQNLLLALTVEGLGSAWLPAPPWRPASVRTALRLAGHWQPLGAVAVGHPADRREGHLAEYPPQSPEGFVETR</sequence>
<evidence type="ECO:0000256" key="3">
    <source>
        <dbReference type="ARBA" id="ARBA00022741"/>
    </source>
</evidence>
<dbReference type="EMBL" id="BAABDD010000015">
    <property type="protein sequence ID" value="GAA3750957.1"/>
    <property type="molecule type" value="Genomic_DNA"/>
</dbReference>